<dbReference type="InterPro" id="IPR003594">
    <property type="entry name" value="HATPase_dom"/>
</dbReference>
<dbReference type="RefSeq" id="WP_177963198.1">
    <property type="nucleotide sequence ID" value="NZ_JBBMEX010000008.1"/>
</dbReference>
<dbReference type="GO" id="GO:0004674">
    <property type="term" value="F:protein serine/threonine kinase activity"/>
    <property type="evidence" value="ECO:0007669"/>
    <property type="project" value="UniProtKB-EC"/>
</dbReference>
<dbReference type="Gene3D" id="3.30.565.10">
    <property type="entry name" value="Histidine kinase-like ATPase, C-terminal domain"/>
    <property type="match status" value="1"/>
</dbReference>
<keyword evidence="10" id="KW-1185">Reference proteome</keyword>
<dbReference type="EMBL" id="JBBMEX010000008">
    <property type="protein sequence ID" value="MEQ2557959.1"/>
    <property type="molecule type" value="Genomic_DNA"/>
</dbReference>
<keyword evidence="1 7" id="KW-0723">Serine/threonine-protein kinase</keyword>
<accession>A0ABV1HE16</accession>
<dbReference type="PANTHER" id="PTHR35526">
    <property type="entry name" value="ANTI-SIGMA-F FACTOR RSBW-RELATED"/>
    <property type="match status" value="1"/>
</dbReference>
<keyword evidence="6 7" id="KW-0749">Sporulation</keyword>
<dbReference type="InterPro" id="IPR036890">
    <property type="entry name" value="HATPase_C_sf"/>
</dbReference>
<organism evidence="9 10">
    <name type="scientific">Maccoyibacter intestinihominis</name>
    <dbReference type="NCBI Taxonomy" id="3133499"/>
    <lineage>
        <taxon>Bacteria</taxon>
        <taxon>Bacillati</taxon>
        <taxon>Bacillota</taxon>
        <taxon>Clostridia</taxon>
        <taxon>Lachnospirales</taxon>
        <taxon>Lachnospiraceae</taxon>
        <taxon>Maccoyibacter</taxon>
    </lineage>
</organism>
<gene>
    <name evidence="7 9" type="primary">spoIIAB</name>
    <name evidence="9" type="ORF">WMO43_08765</name>
</gene>
<dbReference type="InterPro" id="IPR010194">
    <property type="entry name" value="Anti-sigma_F"/>
</dbReference>
<evidence type="ECO:0000259" key="8">
    <source>
        <dbReference type="SMART" id="SM00387"/>
    </source>
</evidence>
<comment type="function">
    <text evidence="7">Binds to sigma F and blocks its ability to form an RNA polymerase holoenzyme (E-sigma F). Phosphorylates SpoIIAA on a serine residue. This phosphorylation may enable SpoIIAA to act as an anti-anti-sigma factor that counteracts SpoIIAB and thus releases sigma F from inhibition.</text>
</comment>
<sequence>MRKNEMYMSFLADSVNESLARITVAAFAMELNPTMEEIEDIRTSVSEAVTNAIIHGYEEKEGMVEIHCVLLDRLLHIEIKDNGKGIPDVEKAKQPFYTTKPECERSGMGFAFMEAFMDSVKVESELHIGTRITMEKEIGKVEDE</sequence>
<comment type="catalytic activity">
    <reaction evidence="7">
        <text>L-seryl-[protein] + ATP = O-phospho-L-seryl-[protein] + ADP + H(+)</text>
        <dbReference type="Rhea" id="RHEA:17989"/>
        <dbReference type="Rhea" id="RHEA-COMP:9863"/>
        <dbReference type="Rhea" id="RHEA-COMP:11604"/>
        <dbReference type="ChEBI" id="CHEBI:15378"/>
        <dbReference type="ChEBI" id="CHEBI:29999"/>
        <dbReference type="ChEBI" id="CHEBI:30616"/>
        <dbReference type="ChEBI" id="CHEBI:83421"/>
        <dbReference type="ChEBI" id="CHEBI:456216"/>
        <dbReference type="EC" id="2.7.11.1"/>
    </reaction>
</comment>
<keyword evidence="5 7" id="KW-0067">ATP-binding</keyword>
<keyword evidence="3 7" id="KW-0547">Nucleotide-binding</keyword>
<evidence type="ECO:0000256" key="5">
    <source>
        <dbReference type="ARBA" id="ARBA00022840"/>
    </source>
</evidence>
<dbReference type="HAMAP" id="MF_00637">
    <property type="entry name" value="Anti_sigma_F"/>
    <property type="match status" value="1"/>
</dbReference>
<dbReference type="SMART" id="SM00387">
    <property type="entry name" value="HATPase_c"/>
    <property type="match status" value="1"/>
</dbReference>
<dbReference type="NCBIfam" id="TIGR01925">
    <property type="entry name" value="spIIAB"/>
    <property type="match status" value="1"/>
</dbReference>
<evidence type="ECO:0000313" key="9">
    <source>
        <dbReference type="EMBL" id="MEQ2557959.1"/>
    </source>
</evidence>
<dbReference type="PANTHER" id="PTHR35526:SF3">
    <property type="entry name" value="ANTI-SIGMA-F FACTOR RSBW"/>
    <property type="match status" value="1"/>
</dbReference>
<keyword evidence="2 7" id="KW-0808">Transferase</keyword>
<evidence type="ECO:0000256" key="1">
    <source>
        <dbReference type="ARBA" id="ARBA00022527"/>
    </source>
</evidence>
<dbReference type="InterPro" id="IPR050267">
    <property type="entry name" value="Anti-sigma-factor_SerPK"/>
</dbReference>
<dbReference type="Proteomes" id="UP001454489">
    <property type="component" value="Unassembled WGS sequence"/>
</dbReference>
<keyword evidence="4 7" id="KW-0418">Kinase</keyword>
<evidence type="ECO:0000256" key="2">
    <source>
        <dbReference type="ARBA" id="ARBA00022679"/>
    </source>
</evidence>
<proteinExistence type="inferred from homology"/>
<feature type="domain" description="Histidine kinase/HSP90-like ATPase" evidence="8">
    <location>
        <begin position="36"/>
        <end position="140"/>
    </location>
</feature>
<evidence type="ECO:0000256" key="7">
    <source>
        <dbReference type="HAMAP-Rule" id="MF_00637"/>
    </source>
</evidence>
<comment type="catalytic activity">
    <reaction evidence="7">
        <text>L-threonyl-[protein] + ATP = O-phospho-L-threonyl-[protein] + ADP + H(+)</text>
        <dbReference type="Rhea" id="RHEA:46608"/>
        <dbReference type="Rhea" id="RHEA-COMP:11060"/>
        <dbReference type="Rhea" id="RHEA-COMP:11605"/>
        <dbReference type="ChEBI" id="CHEBI:15378"/>
        <dbReference type="ChEBI" id="CHEBI:30013"/>
        <dbReference type="ChEBI" id="CHEBI:30616"/>
        <dbReference type="ChEBI" id="CHEBI:61977"/>
        <dbReference type="ChEBI" id="CHEBI:456216"/>
        <dbReference type="EC" id="2.7.11.1"/>
    </reaction>
</comment>
<comment type="caution">
    <text evidence="9">The sequence shown here is derived from an EMBL/GenBank/DDBJ whole genome shotgun (WGS) entry which is preliminary data.</text>
</comment>
<dbReference type="Pfam" id="PF13581">
    <property type="entry name" value="HATPase_c_2"/>
    <property type="match status" value="1"/>
</dbReference>
<protein>
    <recommendedName>
        <fullName evidence="7">Anti-sigma F factor</fullName>
        <ecNumber evidence="7">2.7.11.1</ecNumber>
    </recommendedName>
    <alternativeName>
        <fullName evidence="7">Stage II sporulation protein AB</fullName>
    </alternativeName>
</protein>
<dbReference type="EC" id="2.7.11.1" evidence="7"/>
<evidence type="ECO:0000256" key="6">
    <source>
        <dbReference type="ARBA" id="ARBA00022969"/>
    </source>
</evidence>
<evidence type="ECO:0000313" key="10">
    <source>
        <dbReference type="Proteomes" id="UP001454489"/>
    </source>
</evidence>
<reference evidence="9 10" key="1">
    <citation type="submission" date="2024-03" db="EMBL/GenBank/DDBJ databases">
        <title>Human intestinal bacterial collection.</title>
        <authorList>
            <person name="Pauvert C."/>
            <person name="Hitch T.C.A."/>
            <person name="Clavel T."/>
        </authorList>
    </citation>
    <scope>NUCLEOTIDE SEQUENCE [LARGE SCALE GENOMIC DNA]</scope>
    <source>
        <strain evidence="9 10">CLA-AA-H185</strain>
    </source>
</reference>
<name>A0ABV1HE16_9FIRM</name>
<evidence type="ECO:0000256" key="4">
    <source>
        <dbReference type="ARBA" id="ARBA00022777"/>
    </source>
</evidence>
<comment type="similarity">
    <text evidence="7">Belongs to the anti-sigma-factor family.</text>
</comment>
<evidence type="ECO:0000256" key="3">
    <source>
        <dbReference type="ARBA" id="ARBA00022741"/>
    </source>
</evidence>
<dbReference type="SUPFAM" id="SSF55874">
    <property type="entry name" value="ATPase domain of HSP90 chaperone/DNA topoisomerase II/histidine kinase"/>
    <property type="match status" value="1"/>
</dbReference>